<evidence type="ECO:0000256" key="2">
    <source>
        <dbReference type="ARBA" id="ARBA00022448"/>
    </source>
</evidence>
<sequence>MIEHPSHFGTGGGTLWCVRRALRFALQELVQQLVNGITLGSVYALIALGYTMVYGILELINFAHGEVFMVGAFVALGVFVVLGGAGLPWWLLLLAALLCAMAVCSLLGMGLERLAYRPLLSEAKPLGAVELGVIAASGSGIWWLYHQLKGGLSQAEWWLGPAVGLGAAAAFWGLFAYLGRSGPARKTPRLSLLITALGASILLQNAMRLIVGSRDRILPEVLPAWSFTLAGVQITAPQILTVGVSVTAMVLLTWLVQSTRLGKAMRATAQDIEAAQLMGINTRLIIVIVFVLGSSLAAVAGVLFGIFFKSINFFIGFQAGLKAFTAAVLGGIGNIPGAVLGGLLLGLLESLGSGYISSEWKDVFAFIVLVGVLLLRPSGLLGENVPEKV</sequence>
<dbReference type="PANTHER" id="PTHR11795">
    <property type="entry name" value="BRANCHED-CHAIN AMINO ACID TRANSPORT SYSTEM PERMEASE PROTEIN LIVH"/>
    <property type="match status" value="1"/>
</dbReference>
<dbReference type="GO" id="GO:1903801">
    <property type="term" value="P:L-leucine import across plasma membrane"/>
    <property type="evidence" value="ECO:0000318"/>
    <property type="project" value="GO_Central"/>
</dbReference>
<dbReference type="InterPro" id="IPR052157">
    <property type="entry name" value="BCAA_transport_permease"/>
</dbReference>
<feature type="transmembrane region" description="Helical" evidence="10">
    <location>
        <begin position="328"/>
        <end position="351"/>
    </location>
</feature>
<keyword evidence="3" id="KW-1003">Cell membrane</keyword>
<dbReference type="GO" id="GO:0015192">
    <property type="term" value="F:L-phenylalanine transmembrane transporter activity"/>
    <property type="evidence" value="ECO:0000318"/>
    <property type="project" value="GO_Central"/>
</dbReference>
<feature type="transmembrane region" description="Helical" evidence="10">
    <location>
        <begin position="231"/>
        <end position="256"/>
    </location>
</feature>
<dbReference type="GO" id="GO:0015190">
    <property type="term" value="F:L-leucine transmembrane transporter activity"/>
    <property type="evidence" value="ECO:0000318"/>
    <property type="project" value="GO_Central"/>
</dbReference>
<evidence type="ECO:0000256" key="10">
    <source>
        <dbReference type="SAM" id="Phobius"/>
    </source>
</evidence>
<dbReference type="CDD" id="cd06582">
    <property type="entry name" value="TM_PBP1_LivH_like"/>
    <property type="match status" value="1"/>
</dbReference>
<reference evidence="11 12" key="1">
    <citation type="journal article" date="2003" name="DNA Res.">
        <title>Complete genome structure of Gloeobacter violaceus PCC 7421, a cyanobacterium that lacks thylakoids.</title>
        <authorList>
            <person name="Nakamura Y."/>
            <person name="Kaneko T."/>
            <person name="Sato S."/>
            <person name="Mimuro M."/>
            <person name="Miyashita H."/>
            <person name="Tsuchiya T."/>
            <person name="Sasamoto S."/>
            <person name="Watanabe A."/>
            <person name="Kawashima K."/>
            <person name="Kishida Y."/>
            <person name="Kiyokawa C."/>
            <person name="Kohara M."/>
            <person name="Matsumoto M."/>
            <person name="Matsuno A."/>
            <person name="Nakazaki N."/>
            <person name="Shimpo S."/>
            <person name="Takeuchi C."/>
            <person name="Yamada M."/>
            <person name="Tabata S."/>
        </authorList>
    </citation>
    <scope>NUCLEOTIDE SEQUENCE [LARGE SCALE GENOMIC DNA]</scope>
    <source>
        <strain evidence="12">ATCC 29082 / PCC 7421</strain>
    </source>
</reference>
<feature type="transmembrane region" description="Helical" evidence="10">
    <location>
        <begin position="190"/>
        <end position="211"/>
    </location>
</feature>
<dbReference type="eggNOG" id="COG0559">
    <property type="taxonomic scope" value="Bacteria"/>
</dbReference>
<accession>Q7NL88</accession>
<dbReference type="GO" id="GO:0005304">
    <property type="term" value="F:L-valine transmembrane transporter activity"/>
    <property type="evidence" value="ECO:0000318"/>
    <property type="project" value="GO_Central"/>
</dbReference>
<name>Q7NL88_GLOVI</name>
<comment type="similarity">
    <text evidence="9">Belongs to the binding-protein-dependent transport system permease family. LivHM subfamily.</text>
</comment>
<dbReference type="OrthoDB" id="9807115at2"/>
<keyword evidence="7 10" id="KW-1133">Transmembrane helix</keyword>
<evidence type="ECO:0000256" key="6">
    <source>
        <dbReference type="ARBA" id="ARBA00022970"/>
    </source>
</evidence>
<dbReference type="PANTHER" id="PTHR11795:SF371">
    <property type="entry name" value="HIGH-AFFINITY BRANCHED-CHAIN AMINO ACID TRANSPORT SYSTEM PERMEASE PROTEIN LIVH"/>
    <property type="match status" value="1"/>
</dbReference>
<protein>
    <submittedName>
        <fullName evidence="11">Branched-chain amino acid transport protein</fullName>
    </submittedName>
</protein>
<feature type="transmembrane region" description="Helical" evidence="10">
    <location>
        <begin position="42"/>
        <end position="60"/>
    </location>
</feature>
<dbReference type="InParanoid" id="Q7NL88"/>
<dbReference type="GO" id="GO:0015823">
    <property type="term" value="P:phenylalanine transport"/>
    <property type="evidence" value="ECO:0000318"/>
    <property type="project" value="GO_Central"/>
</dbReference>
<feature type="transmembrane region" description="Helical" evidence="10">
    <location>
        <begin position="67"/>
        <end position="85"/>
    </location>
</feature>
<dbReference type="Pfam" id="PF02653">
    <property type="entry name" value="BPD_transp_2"/>
    <property type="match status" value="2"/>
</dbReference>
<dbReference type="EMBL" id="BA000045">
    <property type="protein sequence ID" value="BAC89179.1"/>
    <property type="molecule type" value="Genomic_DNA"/>
</dbReference>
<keyword evidence="6" id="KW-0029">Amino-acid transport</keyword>
<feature type="transmembrane region" description="Helical" evidence="10">
    <location>
        <begin position="91"/>
        <end position="111"/>
    </location>
</feature>
<dbReference type="GO" id="GO:0015188">
    <property type="term" value="F:L-isoleucine transmembrane transporter activity"/>
    <property type="evidence" value="ECO:0000318"/>
    <property type="project" value="GO_Central"/>
</dbReference>
<gene>
    <name evidence="11" type="ordered locus">glr1238</name>
</gene>
<dbReference type="GO" id="GO:1903806">
    <property type="term" value="P:L-isoleucine import across plasma membrane"/>
    <property type="evidence" value="ECO:0000318"/>
    <property type="project" value="GO_Central"/>
</dbReference>
<dbReference type="PATRIC" id="fig|251221.4.peg.1259"/>
<dbReference type="HOGENOM" id="CLU_039929_3_0_3"/>
<evidence type="ECO:0000256" key="5">
    <source>
        <dbReference type="ARBA" id="ARBA00022692"/>
    </source>
</evidence>
<dbReference type="AlphaFoldDB" id="Q7NL88"/>
<evidence type="ECO:0000256" key="8">
    <source>
        <dbReference type="ARBA" id="ARBA00023136"/>
    </source>
</evidence>
<evidence type="ECO:0000256" key="3">
    <source>
        <dbReference type="ARBA" id="ARBA00022475"/>
    </source>
</evidence>
<dbReference type="GO" id="GO:0042941">
    <property type="term" value="P:D-alanine transmembrane transport"/>
    <property type="evidence" value="ECO:0000318"/>
    <property type="project" value="GO_Central"/>
</dbReference>
<evidence type="ECO:0000256" key="4">
    <source>
        <dbReference type="ARBA" id="ARBA00022519"/>
    </source>
</evidence>
<keyword evidence="2" id="KW-0813">Transport</keyword>
<evidence type="ECO:0000313" key="11">
    <source>
        <dbReference type="EMBL" id="BAC89179.1"/>
    </source>
</evidence>
<feature type="transmembrane region" description="Helical" evidence="10">
    <location>
        <begin position="157"/>
        <end position="178"/>
    </location>
</feature>
<dbReference type="PhylomeDB" id="Q7NL88"/>
<dbReference type="InterPro" id="IPR001851">
    <property type="entry name" value="ABC_transp_permease"/>
</dbReference>
<keyword evidence="8 10" id="KW-0472">Membrane</keyword>
<evidence type="ECO:0000256" key="7">
    <source>
        <dbReference type="ARBA" id="ARBA00022989"/>
    </source>
</evidence>
<evidence type="ECO:0000256" key="9">
    <source>
        <dbReference type="ARBA" id="ARBA00037998"/>
    </source>
</evidence>
<dbReference type="GO" id="GO:0015808">
    <property type="term" value="P:L-alanine transport"/>
    <property type="evidence" value="ECO:0000318"/>
    <property type="project" value="GO_Central"/>
</dbReference>
<dbReference type="GO" id="GO:0005886">
    <property type="term" value="C:plasma membrane"/>
    <property type="evidence" value="ECO:0000318"/>
    <property type="project" value="GO_Central"/>
</dbReference>
<comment type="subcellular location">
    <subcellularLocation>
        <location evidence="1">Cell membrane</location>
        <topology evidence="1">Multi-pass membrane protein</topology>
    </subcellularLocation>
</comment>
<dbReference type="Proteomes" id="UP000000557">
    <property type="component" value="Chromosome"/>
</dbReference>
<feature type="transmembrane region" description="Helical" evidence="10">
    <location>
        <begin position="284"/>
        <end position="308"/>
    </location>
</feature>
<keyword evidence="5 10" id="KW-0812">Transmembrane</keyword>
<evidence type="ECO:0000313" key="12">
    <source>
        <dbReference type="Proteomes" id="UP000000557"/>
    </source>
</evidence>
<feature type="transmembrane region" description="Helical" evidence="10">
    <location>
        <begin position="123"/>
        <end position="145"/>
    </location>
</feature>
<dbReference type="KEGG" id="gvi:glr1238"/>
<evidence type="ECO:0000256" key="1">
    <source>
        <dbReference type="ARBA" id="ARBA00004651"/>
    </source>
</evidence>
<dbReference type="GO" id="GO:1903785">
    <property type="term" value="P:L-valine transmembrane transport"/>
    <property type="evidence" value="ECO:0000318"/>
    <property type="project" value="GO_Central"/>
</dbReference>
<keyword evidence="12" id="KW-1185">Reference proteome</keyword>
<dbReference type="EnsemblBacteria" id="BAC89179">
    <property type="protein sequence ID" value="BAC89179"/>
    <property type="gene ID" value="BAC89179"/>
</dbReference>
<keyword evidence="4" id="KW-0997">Cell inner membrane</keyword>
<proteinExistence type="inferred from homology"/>
<reference evidence="11 12" key="2">
    <citation type="journal article" date="2003" name="DNA Res.">
        <title>Complete genome structure of Gloeobacter violaceus PCC 7421, a cyanobacterium that lacks thylakoids (supplement).</title>
        <authorList>
            <person name="Nakamura Y."/>
            <person name="Kaneko T."/>
            <person name="Sato S."/>
            <person name="Mimuro M."/>
            <person name="Miyashita H."/>
            <person name="Tsuchiya T."/>
            <person name="Sasamoto S."/>
            <person name="Watanabe A."/>
            <person name="Kawashima K."/>
            <person name="Kishida Y."/>
            <person name="Kiyokawa C."/>
            <person name="Kohara M."/>
            <person name="Matsumoto M."/>
            <person name="Matsuno A."/>
            <person name="Nakazaki N."/>
            <person name="Shimpo S."/>
            <person name="Takeuchi C."/>
            <person name="Yamada M."/>
            <person name="Tabata S."/>
        </authorList>
    </citation>
    <scope>NUCLEOTIDE SEQUENCE [LARGE SCALE GENOMIC DNA]</scope>
    <source>
        <strain evidence="12">ATCC 29082 / PCC 7421</strain>
    </source>
</reference>
<organism evidence="11 12">
    <name type="scientific">Gloeobacter violaceus (strain ATCC 29082 / PCC 7421)</name>
    <dbReference type="NCBI Taxonomy" id="251221"/>
    <lineage>
        <taxon>Bacteria</taxon>
        <taxon>Bacillati</taxon>
        <taxon>Cyanobacteriota</taxon>
        <taxon>Cyanophyceae</taxon>
        <taxon>Gloeobacterales</taxon>
        <taxon>Gloeobacteraceae</taxon>
        <taxon>Gloeobacter</taxon>
    </lineage>
</organism>
<dbReference type="STRING" id="251221.gene:10758719"/>